<dbReference type="Pfam" id="PF05036">
    <property type="entry name" value="SPOR"/>
    <property type="match status" value="1"/>
</dbReference>
<evidence type="ECO:0000313" key="4">
    <source>
        <dbReference type="Proteomes" id="UP000265366"/>
    </source>
</evidence>
<gene>
    <name evidence="3" type="ORF">D2V17_08410</name>
</gene>
<dbReference type="RefSeq" id="WP_191229129.1">
    <property type="nucleotide sequence ID" value="NZ_QXFM01000075.1"/>
</dbReference>
<dbReference type="Proteomes" id="UP000265366">
    <property type="component" value="Unassembled WGS sequence"/>
</dbReference>
<evidence type="ECO:0000313" key="3">
    <source>
        <dbReference type="EMBL" id="RIV87296.1"/>
    </source>
</evidence>
<dbReference type="InterPro" id="IPR007730">
    <property type="entry name" value="SPOR-like_dom"/>
</dbReference>
<feature type="non-terminal residue" evidence="3">
    <location>
        <position position="1"/>
    </location>
</feature>
<dbReference type="SUPFAM" id="SSF110997">
    <property type="entry name" value="Sporulation related repeat"/>
    <property type="match status" value="1"/>
</dbReference>
<proteinExistence type="predicted"/>
<dbReference type="AlphaFoldDB" id="A0A3A1P8A3"/>
<feature type="compositionally biased region" description="Pro residues" evidence="1">
    <location>
        <begin position="34"/>
        <end position="47"/>
    </location>
</feature>
<feature type="region of interest" description="Disordered" evidence="1">
    <location>
        <begin position="26"/>
        <end position="53"/>
    </location>
</feature>
<name>A0A3A1P8A3_9SPHN</name>
<organism evidence="3 4">
    <name type="scientific">Aurantiacibacter xanthus</name>
    <dbReference type="NCBI Taxonomy" id="1784712"/>
    <lineage>
        <taxon>Bacteria</taxon>
        <taxon>Pseudomonadati</taxon>
        <taxon>Pseudomonadota</taxon>
        <taxon>Alphaproteobacteria</taxon>
        <taxon>Sphingomonadales</taxon>
        <taxon>Erythrobacteraceae</taxon>
        <taxon>Aurantiacibacter</taxon>
    </lineage>
</organism>
<comment type="caution">
    <text evidence="3">The sequence shown here is derived from an EMBL/GenBank/DDBJ whole genome shotgun (WGS) entry which is preliminary data.</text>
</comment>
<sequence>TAFADFARSSPLPVAAAANAVDITAIDIPRERPAPPPPPPPPPPPAHPSRQWVQVATGQDTAAFRYDWRRIKRSAEGLLDDAKAFTTRWGETNRLLTGPFANAREAQEFVSELGKAGIDSFRFTSDAGQEVKPL</sequence>
<evidence type="ECO:0000259" key="2">
    <source>
        <dbReference type="PROSITE" id="PS51724"/>
    </source>
</evidence>
<accession>A0A3A1P8A3</accession>
<evidence type="ECO:0000256" key="1">
    <source>
        <dbReference type="SAM" id="MobiDB-lite"/>
    </source>
</evidence>
<dbReference type="EMBL" id="QXFM01000075">
    <property type="protein sequence ID" value="RIV87296.1"/>
    <property type="molecule type" value="Genomic_DNA"/>
</dbReference>
<dbReference type="GO" id="GO:0042834">
    <property type="term" value="F:peptidoglycan binding"/>
    <property type="evidence" value="ECO:0007669"/>
    <property type="project" value="InterPro"/>
</dbReference>
<dbReference type="InterPro" id="IPR036680">
    <property type="entry name" value="SPOR-like_sf"/>
</dbReference>
<keyword evidence="4" id="KW-1185">Reference proteome</keyword>
<protein>
    <submittedName>
        <fullName evidence="3">SPOR domain-containing protein</fullName>
    </submittedName>
</protein>
<feature type="domain" description="SPOR" evidence="2">
    <location>
        <begin position="45"/>
        <end position="125"/>
    </location>
</feature>
<dbReference type="PROSITE" id="PS51724">
    <property type="entry name" value="SPOR"/>
    <property type="match status" value="1"/>
</dbReference>
<reference evidence="3 4" key="1">
    <citation type="submission" date="2018-08" db="EMBL/GenBank/DDBJ databases">
        <title>Erythrobacter zhengii sp.nov., a bacterium isolated from deep-sea sediment.</title>
        <authorList>
            <person name="Fang C."/>
            <person name="Wu Y.-H."/>
            <person name="Sun C."/>
            <person name="Wang H."/>
            <person name="Cheng H."/>
            <person name="Meng F.-X."/>
            <person name="Wang C.-S."/>
            <person name="Xu X.-W."/>
        </authorList>
    </citation>
    <scope>NUCLEOTIDE SEQUENCE [LARGE SCALE GENOMIC DNA]</scope>
    <source>
        <strain evidence="3 4">CCTCC AB 2015396</strain>
    </source>
</reference>